<organism evidence="9 10">
    <name type="scientific">Acanthamoeba castellanii (strain ATCC 30010 / Neff)</name>
    <dbReference type="NCBI Taxonomy" id="1257118"/>
    <lineage>
        <taxon>Eukaryota</taxon>
        <taxon>Amoebozoa</taxon>
        <taxon>Discosea</taxon>
        <taxon>Longamoebia</taxon>
        <taxon>Centramoebida</taxon>
        <taxon>Acanthamoebidae</taxon>
        <taxon>Acanthamoeba</taxon>
    </lineage>
</organism>
<dbReference type="OMA" id="KGAMQYS"/>
<evidence type="ECO:0000256" key="5">
    <source>
        <dbReference type="ARBA" id="ARBA00023027"/>
    </source>
</evidence>
<dbReference type="PROSITE" id="PS51384">
    <property type="entry name" value="FAD_FR"/>
    <property type="match status" value="1"/>
</dbReference>
<protein>
    <submittedName>
        <fullName evidence="9">Oxidoreductase, FADbinding domain containing protein</fullName>
    </submittedName>
</protein>
<evidence type="ECO:0000313" key="10">
    <source>
        <dbReference type="Proteomes" id="UP000011083"/>
    </source>
</evidence>
<evidence type="ECO:0000256" key="2">
    <source>
        <dbReference type="ARBA" id="ARBA00022630"/>
    </source>
</evidence>
<dbReference type="Pfam" id="PF00175">
    <property type="entry name" value="NAD_binding_1"/>
    <property type="match status" value="1"/>
</dbReference>
<dbReference type="InterPro" id="IPR001433">
    <property type="entry name" value="OxRdtase_FAD/NAD-bd"/>
</dbReference>
<feature type="region of interest" description="Disordered" evidence="7">
    <location>
        <begin position="116"/>
        <end position="137"/>
    </location>
</feature>
<dbReference type="KEGG" id="acan:ACA1_321160"/>
<dbReference type="PRINTS" id="PR00406">
    <property type="entry name" value="CYTB5RDTASE"/>
</dbReference>
<feature type="binding site" evidence="6">
    <location>
        <position position="218"/>
    </location>
    <ligand>
        <name>FAD</name>
        <dbReference type="ChEBI" id="CHEBI:57692"/>
    </ligand>
</feature>
<keyword evidence="4" id="KW-0560">Oxidoreductase</keyword>
<dbReference type="Proteomes" id="UP000011083">
    <property type="component" value="Unassembled WGS sequence"/>
</dbReference>
<proteinExistence type="predicted"/>
<keyword evidence="3 6" id="KW-0274">FAD</keyword>
<feature type="binding site" evidence="6">
    <location>
        <position position="226"/>
    </location>
    <ligand>
        <name>FAD</name>
        <dbReference type="ChEBI" id="CHEBI:57692"/>
    </ligand>
</feature>
<dbReference type="PANTHER" id="PTHR19370">
    <property type="entry name" value="NADH-CYTOCHROME B5 REDUCTASE"/>
    <property type="match status" value="1"/>
</dbReference>
<dbReference type="Pfam" id="PF00970">
    <property type="entry name" value="FAD_binding_6"/>
    <property type="match status" value="1"/>
</dbReference>
<dbReference type="InterPro" id="IPR001834">
    <property type="entry name" value="CBR-like"/>
</dbReference>
<dbReference type="CDD" id="cd06183">
    <property type="entry name" value="cyt_b5_reduct_like"/>
    <property type="match status" value="1"/>
</dbReference>
<dbReference type="Pfam" id="PF00173">
    <property type="entry name" value="Cyt-b5"/>
    <property type="match status" value="1"/>
</dbReference>
<dbReference type="Gene3D" id="3.40.50.80">
    <property type="entry name" value="Nucleotide-binding domain of ferredoxin-NADP reductase (FNR) module"/>
    <property type="match status" value="1"/>
</dbReference>
<dbReference type="GO" id="GO:0016491">
    <property type="term" value="F:oxidoreductase activity"/>
    <property type="evidence" value="ECO:0007669"/>
    <property type="project" value="UniProtKB-KW"/>
</dbReference>
<evidence type="ECO:0000256" key="3">
    <source>
        <dbReference type="ARBA" id="ARBA00022827"/>
    </source>
</evidence>
<dbReference type="InterPro" id="IPR039261">
    <property type="entry name" value="FNR_nucleotide-bd"/>
</dbReference>
<dbReference type="PRINTS" id="PR00371">
    <property type="entry name" value="FPNCR"/>
</dbReference>
<dbReference type="OrthoDB" id="432299at2759"/>
<dbReference type="VEuPathDB" id="AmoebaDB:ACA1_321160"/>
<dbReference type="Gene3D" id="3.10.120.10">
    <property type="entry name" value="Cytochrome b5-like heme/steroid binding domain"/>
    <property type="match status" value="1"/>
</dbReference>
<dbReference type="GeneID" id="14912493"/>
<dbReference type="AlphaFoldDB" id="L8GGN4"/>
<keyword evidence="2 6" id="KW-0285">Flavoprotein</keyword>
<dbReference type="SUPFAM" id="SSF55856">
    <property type="entry name" value="Cytochrome b5-like heme/steroid binding domain"/>
    <property type="match status" value="1"/>
</dbReference>
<gene>
    <name evidence="9" type="ORF">ACA1_321160</name>
</gene>
<evidence type="ECO:0000256" key="6">
    <source>
        <dbReference type="PIRSR" id="PIRSR601834-1"/>
    </source>
</evidence>
<feature type="binding site" evidence="6">
    <location>
        <position position="199"/>
    </location>
    <ligand>
        <name>FAD</name>
        <dbReference type="ChEBI" id="CHEBI:57692"/>
    </ligand>
</feature>
<evidence type="ECO:0000313" key="9">
    <source>
        <dbReference type="EMBL" id="ELR12009.1"/>
    </source>
</evidence>
<dbReference type="InterPro" id="IPR008333">
    <property type="entry name" value="Cbr1-like_FAD-bd_dom"/>
</dbReference>
<sequence>MEASAREWTAEEVAKHNTKEDCYVIVHGGFNLIFRIAGTDATKDFEGMFHSKKARVILEGLCVGTLKSAAGGKPGTAASSASGGFLSPLAIKSNMQASVRGQAGFIAPSRYMSPGSVMRPPPARSSERVPKGLATSSAIPGDPIHPVEWRRYTLVQVLPLNHNTKIFRFGLAKRDLALSLPLGLHIQVRAVIDGETVVRAYTPTSPPWQKGTFDLAVKRYDDGPLSRYIHELDVGQVVEMKGPKGEFVYTPGKWTTLAMICAGTGLTPMLQVIRGIFEENEKTHTVATENRPKIILIAANRREEDILFRDELASLQTRFPSHIQVHHLLSQPSEEWAGHRGRISQELLAASLPPPGEVSAASGVLLTYCGPTGFEVFVESSLLSLGYPVQQLFKF</sequence>
<comment type="cofactor">
    <cofactor evidence="1 6">
        <name>FAD</name>
        <dbReference type="ChEBI" id="CHEBI:57692"/>
    </cofactor>
</comment>
<evidence type="ECO:0000256" key="4">
    <source>
        <dbReference type="ARBA" id="ARBA00023002"/>
    </source>
</evidence>
<accession>L8GGN4</accession>
<evidence type="ECO:0000256" key="1">
    <source>
        <dbReference type="ARBA" id="ARBA00001974"/>
    </source>
</evidence>
<dbReference type="InterPro" id="IPR017927">
    <property type="entry name" value="FAD-bd_FR_type"/>
</dbReference>
<evidence type="ECO:0000256" key="7">
    <source>
        <dbReference type="SAM" id="MobiDB-lite"/>
    </source>
</evidence>
<dbReference type="SUPFAM" id="SSF63380">
    <property type="entry name" value="Riboflavin synthase domain-like"/>
    <property type="match status" value="1"/>
</dbReference>
<evidence type="ECO:0000259" key="8">
    <source>
        <dbReference type="PROSITE" id="PS51384"/>
    </source>
</evidence>
<dbReference type="Gene3D" id="2.40.30.10">
    <property type="entry name" value="Translation factors"/>
    <property type="match status" value="1"/>
</dbReference>
<feature type="binding site" evidence="6">
    <location>
        <position position="267"/>
    </location>
    <ligand>
        <name>FAD</name>
        <dbReference type="ChEBI" id="CHEBI:57692"/>
    </ligand>
</feature>
<feature type="domain" description="FAD-binding FR-type" evidence="8">
    <location>
        <begin position="147"/>
        <end position="250"/>
    </location>
</feature>
<dbReference type="RefSeq" id="XP_004334022.1">
    <property type="nucleotide sequence ID" value="XM_004333974.1"/>
</dbReference>
<dbReference type="InterPro" id="IPR036400">
    <property type="entry name" value="Cyt_B5-like_heme/steroid_sf"/>
</dbReference>
<dbReference type="SMART" id="SM01117">
    <property type="entry name" value="Cyt-b5"/>
    <property type="match status" value="1"/>
</dbReference>
<dbReference type="EMBL" id="KB008139">
    <property type="protein sequence ID" value="ELR12009.1"/>
    <property type="molecule type" value="Genomic_DNA"/>
</dbReference>
<dbReference type="SUPFAM" id="SSF52343">
    <property type="entry name" value="Ferredoxin reductase-like, C-terminal NADP-linked domain"/>
    <property type="match status" value="1"/>
</dbReference>
<name>L8GGN4_ACACF</name>
<reference evidence="9 10" key="1">
    <citation type="journal article" date="2013" name="Genome Biol.">
        <title>Genome of Acanthamoeba castellanii highlights extensive lateral gene transfer and early evolution of tyrosine kinase signaling.</title>
        <authorList>
            <person name="Clarke M."/>
            <person name="Lohan A.J."/>
            <person name="Liu B."/>
            <person name="Lagkouvardos I."/>
            <person name="Roy S."/>
            <person name="Zafar N."/>
            <person name="Bertelli C."/>
            <person name="Schilde C."/>
            <person name="Kianianmomeni A."/>
            <person name="Burglin T.R."/>
            <person name="Frech C."/>
            <person name="Turcotte B."/>
            <person name="Kopec K.O."/>
            <person name="Synnott J.M."/>
            <person name="Choo C."/>
            <person name="Paponov I."/>
            <person name="Finkler A."/>
            <person name="Soon Heng Tan C."/>
            <person name="Hutchins A.P."/>
            <person name="Weinmeier T."/>
            <person name="Rattei T."/>
            <person name="Chu J.S."/>
            <person name="Gimenez G."/>
            <person name="Irimia M."/>
            <person name="Rigden D.J."/>
            <person name="Fitzpatrick D.A."/>
            <person name="Lorenzo-Morales J."/>
            <person name="Bateman A."/>
            <person name="Chiu C.H."/>
            <person name="Tang P."/>
            <person name="Hegemann P."/>
            <person name="Fromm H."/>
            <person name="Raoult D."/>
            <person name="Greub G."/>
            <person name="Miranda-Saavedra D."/>
            <person name="Chen N."/>
            <person name="Nash P."/>
            <person name="Ginger M.L."/>
            <person name="Horn M."/>
            <person name="Schaap P."/>
            <person name="Caler L."/>
            <person name="Loftus B."/>
        </authorList>
    </citation>
    <scope>NUCLEOTIDE SEQUENCE [LARGE SCALE GENOMIC DNA]</scope>
    <source>
        <strain evidence="9 10">Neff</strain>
    </source>
</reference>
<feature type="binding site" evidence="6">
    <location>
        <position position="201"/>
    </location>
    <ligand>
        <name>FAD</name>
        <dbReference type="ChEBI" id="CHEBI:57692"/>
    </ligand>
</feature>
<keyword evidence="5" id="KW-0520">NAD</keyword>
<dbReference type="STRING" id="1257118.L8GGN4"/>
<dbReference type="InterPro" id="IPR017938">
    <property type="entry name" value="Riboflavin_synthase-like_b-brl"/>
</dbReference>
<keyword evidence="10" id="KW-1185">Reference proteome</keyword>
<dbReference type="InterPro" id="IPR001709">
    <property type="entry name" value="Flavoprot_Pyr_Nucl_cyt_Rdtase"/>
</dbReference>
<dbReference type="InterPro" id="IPR001199">
    <property type="entry name" value="Cyt_B5-like_heme/steroid-bd"/>
</dbReference>